<gene>
    <name evidence="1" type="ORF">ACH3VR_21095</name>
</gene>
<evidence type="ECO:0000313" key="2">
    <source>
        <dbReference type="Proteomes" id="UP001610861"/>
    </source>
</evidence>
<accession>A0ABW7QDA8</accession>
<dbReference type="EMBL" id="JBIQWL010000013">
    <property type="protein sequence ID" value="MFH8252876.1"/>
    <property type="molecule type" value="Genomic_DNA"/>
</dbReference>
<protein>
    <submittedName>
        <fullName evidence="1">Uncharacterized protein</fullName>
    </submittedName>
</protein>
<name>A0ABW7QDA8_9MICO</name>
<evidence type="ECO:0000313" key="1">
    <source>
        <dbReference type="EMBL" id="MFH8252876.1"/>
    </source>
</evidence>
<comment type="caution">
    <text evidence="1">The sequence shown here is derived from an EMBL/GenBank/DDBJ whole genome shotgun (WGS) entry which is preliminary data.</text>
</comment>
<reference evidence="1 2" key="1">
    <citation type="submission" date="2024-09" db="EMBL/GenBank/DDBJ databases">
        <authorList>
            <person name="Pan X."/>
        </authorList>
    </citation>
    <scope>NUCLEOTIDE SEQUENCE [LARGE SCALE GENOMIC DNA]</scope>
    <source>
        <strain evidence="1 2">B2969</strain>
    </source>
</reference>
<proteinExistence type="predicted"/>
<sequence length="255" mass="27676">MEWTADVAAGGWIRDRLDDPWRGTMHDVVPHGFAAYARILHPRVSELSREREEGRIDPAVLSVVASHLAAHSGTPEIHVAVWDGWGGLVGGLGVPPTPAVARSSNADGEDSADPAVLERHREMLARSIHDPFNNVFRKHVWLPGILSDEISRGPRLVLPHREHVLFRGTIDELMDAAWAQRVPWAEPQAPQFTASPSLVWPDDRAWVLATDVDADATIVAGPPALIRTLSTDARIEADPIAEGTVLGPFADADGA</sequence>
<dbReference type="RefSeq" id="WP_397558305.1">
    <property type="nucleotide sequence ID" value="NZ_JBIQWL010000013.1"/>
</dbReference>
<keyword evidence="2" id="KW-1185">Reference proteome</keyword>
<organism evidence="1 2">
    <name type="scientific">Microbacterium alkaliflavum</name>
    <dbReference type="NCBI Taxonomy" id="3248839"/>
    <lineage>
        <taxon>Bacteria</taxon>
        <taxon>Bacillati</taxon>
        <taxon>Actinomycetota</taxon>
        <taxon>Actinomycetes</taxon>
        <taxon>Micrococcales</taxon>
        <taxon>Microbacteriaceae</taxon>
        <taxon>Microbacterium</taxon>
    </lineage>
</organism>
<dbReference type="Proteomes" id="UP001610861">
    <property type="component" value="Unassembled WGS sequence"/>
</dbReference>